<dbReference type="SUPFAM" id="SSF63817">
    <property type="entry name" value="Sortase"/>
    <property type="match status" value="1"/>
</dbReference>
<reference evidence="2 3" key="1">
    <citation type="submission" date="2023-07" db="EMBL/GenBank/DDBJ databases">
        <title>Sequencing the genomes of 1000 actinobacteria strains.</title>
        <authorList>
            <person name="Klenk H.-P."/>
        </authorList>
    </citation>
    <scope>NUCLEOTIDE SEQUENCE [LARGE SCALE GENOMIC DNA]</scope>
    <source>
        <strain evidence="2 3">DSM 19426</strain>
    </source>
</reference>
<evidence type="ECO:0000313" key="3">
    <source>
        <dbReference type="Proteomes" id="UP001183648"/>
    </source>
</evidence>
<dbReference type="Proteomes" id="UP001183648">
    <property type="component" value="Unassembled WGS sequence"/>
</dbReference>
<comment type="caution">
    <text evidence="2">The sequence shown here is derived from an EMBL/GenBank/DDBJ whole genome shotgun (WGS) entry which is preliminary data.</text>
</comment>
<keyword evidence="3" id="KW-1185">Reference proteome</keyword>
<dbReference type="InterPro" id="IPR005754">
    <property type="entry name" value="Sortase"/>
</dbReference>
<organism evidence="2 3">
    <name type="scientific">Nocardioides marmoribigeumensis</name>
    <dbReference type="NCBI Taxonomy" id="433649"/>
    <lineage>
        <taxon>Bacteria</taxon>
        <taxon>Bacillati</taxon>
        <taxon>Actinomycetota</taxon>
        <taxon>Actinomycetes</taxon>
        <taxon>Propionibacteriales</taxon>
        <taxon>Nocardioidaceae</taxon>
        <taxon>Nocardioides</taxon>
    </lineage>
</organism>
<dbReference type="EMBL" id="JAVDYG010000001">
    <property type="protein sequence ID" value="MDR7363213.1"/>
    <property type="molecule type" value="Genomic_DNA"/>
</dbReference>
<gene>
    <name evidence="2" type="ORF">J2S63_002766</name>
</gene>
<dbReference type="CDD" id="cd05829">
    <property type="entry name" value="Sortase_F"/>
    <property type="match status" value="1"/>
</dbReference>
<dbReference type="RefSeq" id="WP_310303328.1">
    <property type="nucleotide sequence ID" value="NZ_BAAAPS010000003.1"/>
</dbReference>
<evidence type="ECO:0000256" key="1">
    <source>
        <dbReference type="ARBA" id="ARBA00022801"/>
    </source>
</evidence>
<protein>
    <submittedName>
        <fullName evidence="2">LPXTG-site transpeptidase (Sortase) family protein</fullName>
    </submittedName>
</protein>
<evidence type="ECO:0000313" key="2">
    <source>
        <dbReference type="EMBL" id="MDR7363213.1"/>
    </source>
</evidence>
<sequence>MSTPPGSTRTLAGDLATLRAEAATRPGASLAVVAALLCSLVSFGTAAFTDLDEDTPLTAAGHDVAFPELPGENHHARHGRHHTRPAAQSPMLKVARLHVDAPIVPIALQDDGVLAPPADVDHVGWWDASAGAGAKHGQTVLTGHTVHEGGGVMNDLARLTEGDLVSITDQGGEVDYKVTRVVTWSKRRLARRAVEVFGQDRHHGRLVMVTCADWDGKTFDSNVIAFAQPTGPLARPASPEQEARAT</sequence>
<proteinExistence type="predicted"/>
<dbReference type="Gene3D" id="2.40.260.10">
    <property type="entry name" value="Sortase"/>
    <property type="match status" value="1"/>
</dbReference>
<accession>A0ABU2BXT6</accession>
<dbReference type="Pfam" id="PF04203">
    <property type="entry name" value="Sortase"/>
    <property type="match status" value="1"/>
</dbReference>
<dbReference type="InterPro" id="IPR042001">
    <property type="entry name" value="Sortase_F"/>
</dbReference>
<name>A0ABU2BXT6_9ACTN</name>
<dbReference type="InterPro" id="IPR023365">
    <property type="entry name" value="Sortase_dom-sf"/>
</dbReference>
<keyword evidence="1" id="KW-0378">Hydrolase</keyword>